<organism evidence="2">
    <name type="scientific">Panstrongylus lignarius</name>
    <dbReference type="NCBI Taxonomy" id="156445"/>
    <lineage>
        <taxon>Eukaryota</taxon>
        <taxon>Metazoa</taxon>
        <taxon>Ecdysozoa</taxon>
        <taxon>Arthropoda</taxon>
        <taxon>Hexapoda</taxon>
        <taxon>Insecta</taxon>
        <taxon>Pterygota</taxon>
        <taxon>Neoptera</taxon>
        <taxon>Paraneoptera</taxon>
        <taxon>Hemiptera</taxon>
        <taxon>Heteroptera</taxon>
        <taxon>Panheteroptera</taxon>
        <taxon>Cimicomorpha</taxon>
        <taxon>Reduviidae</taxon>
        <taxon>Triatominae</taxon>
        <taxon>Panstrongylus</taxon>
    </lineage>
</organism>
<proteinExistence type="predicted"/>
<name>A0A224XQW4_9HEMI</name>
<evidence type="ECO:0000313" key="2">
    <source>
        <dbReference type="EMBL" id="JAW14896.1"/>
    </source>
</evidence>
<sequence length="99" mass="11842">MIPPHLCFFFIIKMVIAAEQVTWEPAEVGSALWNRGREYLMKLSMPRRLRGSYSSKEGPILIKIFNFKKYGNKLFFIKIFFCKSTFFRYVKLRLFLSIF</sequence>
<accession>A0A224XQW4</accession>
<feature type="chain" id="PRO_5012985397" evidence="1">
    <location>
        <begin position="18"/>
        <end position="99"/>
    </location>
</feature>
<feature type="signal peptide" evidence="1">
    <location>
        <begin position="1"/>
        <end position="17"/>
    </location>
</feature>
<dbReference type="EMBL" id="GFTR01001530">
    <property type="protein sequence ID" value="JAW14896.1"/>
    <property type="molecule type" value="Transcribed_RNA"/>
</dbReference>
<evidence type="ECO:0000256" key="1">
    <source>
        <dbReference type="SAM" id="SignalP"/>
    </source>
</evidence>
<keyword evidence="1" id="KW-0732">Signal</keyword>
<protein>
    <submittedName>
        <fullName evidence="2">Putative secreted protein</fullName>
    </submittedName>
</protein>
<dbReference type="AlphaFoldDB" id="A0A224XQW4"/>
<reference evidence="2" key="1">
    <citation type="journal article" date="2018" name="PLoS Negl. Trop. Dis.">
        <title>An insight into the salivary gland and fat body transcriptome of Panstrongylus lignarius (Hemiptera: Heteroptera), the main vector of Chagas disease in Peru.</title>
        <authorList>
            <person name="Nevoa J.C."/>
            <person name="Mendes M.T."/>
            <person name="da Silva M.V."/>
            <person name="Soares S.C."/>
            <person name="Oliveira C.J.F."/>
            <person name="Ribeiro J.M.C."/>
        </authorList>
    </citation>
    <scope>NUCLEOTIDE SEQUENCE</scope>
</reference>